<keyword evidence="2" id="KW-0819">tRNA processing</keyword>
<dbReference type="Proteomes" id="UP000813444">
    <property type="component" value="Unassembled WGS sequence"/>
</dbReference>
<dbReference type="GO" id="GO:0000171">
    <property type="term" value="F:ribonuclease MRP activity"/>
    <property type="evidence" value="ECO:0007669"/>
    <property type="project" value="TreeGrafter"/>
</dbReference>
<accession>A0A8K0WRJ4</accession>
<feature type="compositionally biased region" description="Polar residues" evidence="4">
    <location>
        <begin position="1"/>
        <end position="12"/>
    </location>
</feature>
<dbReference type="OrthoDB" id="5416589at2759"/>
<evidence type="ECO:0000256" key="4">
    <source>
        <dbReference type="SAM" id="MobiDB-lite"/>
    </source>
</evidence>
<dbReference type="GO" id="GO:0006364">
    <property type="term" value="P:rRNA processing"/>
    <property type="evidence" value="ECO:0007669"/>
    <property type="project" value="TreeGrafter"/>
</dbReference>
<evidence type="ECO:0000313" key="5">
    <source>
        <dbReference type="EMBL" id="KAH7316653.1"/>
    </source>
</evidence>
<keyword evidence="6" id="KW-1185">Reference proteome</keyword>
<evidence type="ECO:0000313" key="6">
    <source>
        <dbReference type="Proteomes" id="UP000813444"/>
    </source>
</evidence>
<dbReference type="Gene3D" id="3.30.110.20">
    <property type="entry name" value="Alba-like domain"/>
    <property type="match status" value="1"/>
</dbReference>
<gene>
    <name evidence="5" type="ORF">B0I35DRAFT_479485</name>
</gene>
<dbReference type="PANTHER" id="PTHR28256:SF1">
    <property type="entry name" value="RIBONUCLEASES P_MRP PROTEIN SUBUNIT POP7"/>
    <property type="match status" value="1"/>
</dbReference>
<dbReference type="GO" id="GO:0004526">
    <property type="term" value="F:ribonuclease P activity"/>
    <property type="evidence" value="ECO:0007669"/>
    <property type="project" value="TreeGrafter"/>
</dbReference>
<dbReference type="GO" id="GO:0000294">
    <property type="term" value="P:nuclear-transcribed mRNA catabolic process, RNase MRP-dependent"/>
    <property type="evidence" value="ECO:0007669"/>
    <property type="project" value="TreeGrafter"/>
</dbReference>
<dbReference type="InterPro" id="IPR036882">
    <property type="entry name" value="Alba-like_dom_sf"/>
</dbReference>
<organism evidence="5 6">
    <name type="scientific">Stachybotrys elegans</name>
    <dbReference type="NCBI Taxonomy" id="80388"/>
    <lineage>
        <taxon>Eukaryota</taxon>
        <taxon>Fungi</taxon>
        <taxon>Dikarya</taxon>
        <taxon>Ascomycota</taxon>
        <taxon>Pezizomycotina</taxon>
        <taxon>Sordariomycetes</taxon>
        <taxon>Hypocreomycetidae</taxon>
        <taxon>Hypocreales</taxon>
        <taxon>Stachybotryaceae</taxon>
        <taxon>Stachybotrys</taxon>
    </lineage>
</organism>
<dbReference type="EMBL" id="JAGPNK010000008">
    <property type="protein sequence ID" value="KAH7316653.1"/>
    <property type="molecule type" value="Genomic_DNA"/>
</dbReference>
<dbReference type="GO" id="GO:0001682">
    <property type="term" value="P:tRNA 5'-leader removal"/>
    <property type="evidence" value="ECO:0007669"/>
    <property type="project" value="InterPro"/>
</dbReference>
<evidence type="ECO:0000256" key="2">
    <source>
        <dbReference type="ARBA" id="ARBA00022694"/>
    </source>
</evidence>
<dbReference type="GO" id="GO:0000172">
    <property type="term" value="C:ribonuclease MRP complex"/>
    <property type="evidence" value="ECO:0007669"/>
    <property type="project" value="InterPro"/>
</dbReference>
<dbReference type="GO" id="GO:0034965">
    <property type="term" value="P:intronic box C/D snoRNA processing"/>
    <property type="evidence" value="ECO:0007669"/>
    <property type="project" value="TreeGrafter"/>
</dbReference>
<proteinExistence type="predicted"/>
<dbReference type="Pfam" id="PF12328">
    <property type="entry name" value="Rpp20"/>
    <property type="match status" value="1"/>
</dbReference>
<dbReference type="InterPro" id="IPR014612">
    <property type="entry name" value="Pop7/Rpp20"/>
</dbReference>
<comment type="caution">
    <text evidence="5">The sequence shown here is derived from an EMBL/GenBank/DDBJ whole genome shotgun (WGS) entry which is preliminary data.</text>
</comment>
<feature type="region of interest" description="Disordered" evidence="4">
    <location>
        <begin position="1"/>
        <end position="39"/>
    </location>
</feature>
<name>A0A8K0WRJ4_9HYPO</name>
<sequence>MAGKTSSKQVPGTMTKLPPLPEGSKLIKRPLNRRQAPATSKSRIIYVSTGTPLLSAVNRVRKQLERSQRGASAAPKYASLHSRVEALQRRGAAAEADAGAGTVVSVMGTGKAVKKALDVASWFEQQADCAVSVRTRTVGTVDDVVAGEQEEEEEGGMEQGETRVRKLSCLEVLIRLK</sequence>
<dbReference type="PANTHER" id="PTHR28256">
    <property type="entry name" value="RIBONUCLEASES P/MRP PROTEIN SUBUNIT POP7"/>
    <property type="match status" value="1"/>
</dbReference>
<reference evidence="5" key="1">
    <citation type="journal article" date="2021" name="Nat. Commun.">
        <title>Genetic determinants of endophytism in the Arabidopsis root mycobiome.</title>
        <authorList>
            <person name="Mesny F."/>
            <person name="Miyauchi S."/>
            <person name="Thiergart T."/>
            <person name="Pickel B."/>
            <person name="Atanasova L."/>
            <person name="Karlsson M."/>
            <person name="Huettel B."/>
            <person name="Barry K.W."/>
            <person name="Haridas S."/>
            <person name="Chen C."/>
            <person name="Bauer D."/>
            <person name="Andreopoulos W."/>
            <person name="Pangilinan J."/>
            <person name="LaButti K."/>
            <person name="Riley R."/>
            <person name="Lipzen A."/>
            <person name="Clum A."/>
            <person name="Drula E."/>
            <person name="Henrissat B."/>
            <person name="Kohler A."/>
            <person name="Grigoriev I.V."/>
            <person name="Martin F.M."/>
            <person name="Hacquard S."/>
        </authorList>
    </citation>
    <scope>NUCLEOTIDE SEQUENCE</scope>
    <source>
        <strain evidence="5">MPI-CAGE-CH-0235</strain>
    </source>
</reference>
<dbReference type="GO" id="GO:0003723">
    <property type="term" value="F:RNA binding"/>
    <property type="evidence" value="ECO:0007669"/>
    <property type="project" value="TreeGrafter"/>
</dbReference>
<comment type="subcellular location">
    <subcellularLocation>
        <location evidence="1">Nucleus</location>
    </subcellularLocation>
</comment>
<dbReference type="InterPro" id="IPR020241">
    <property type="entry name" value="RNase_P/MRP_Pop7_fungi"/>
</dbReference>
<dbReference type="GO" id="GO:0005655">
    <property type="term" value="C:nucleolar ribonuclease P complex"/>
    <property type="evidence" value="ECO:0007669"/>
    <property type="project" value="InterPro"/>
</dbReference>
<evidence type="ECO:0000256" key="1">
    <source>
        <dbReference type="ARBA" id="ARBA00004123"/>
    </source>
</evidence>
<protein>
    <submittedName>
        <fullName evidence="5">Rpp20 subunit of nuclear RNase MRP and P-domain-containing protein</fullName>
    </submittedName>
</protein>
<evidence type="ECO:0000256" key="3">
    <source>
        <dbReference type="ARBA" id="ARBA00023242"/>
    </source>
</evidence>
<keyword evidence="3" id="KW-0539">Nucleus</keyword>
<dbReference type="AlphaFoldDB" id="A0A8K0WRJ4"/>